<comment type="caution">
    <text evidence="15">The sequence shown here is derived from an EMBL/GenBank/DDBJ whole genome shotgun (WGS) entry which is preliminary data.</text>
</comment>
<organism evidence="15 16">
    <name type="scientific">Nonomuraea rubra</name>
    <dbReference type="NCBI Taxonomy" id="46180"/>
    <lineage>
        <taxon>Bacteria</taxon>
        <taxon>Bacillati</taxon>
        <taxon>Actinomycetota</taxon>
        <taxon>Actinomycetes</taxon>
        <taxon>Streptosporangiales</taxon>
        <taxon>Streptosporangiaceae</taxon>
        <taxon>Nonomuraea</taxon>
    </lineage>
</organism>
<feature type="transmembrane region" description="Helical" evidence="12">
    <location>
        <begin position="272"/>
        <end position="291"/>
    </location>
</feature>
<name>A0A7X0NPQ2_9ACTN</name>
<feature type="transmembrane region" description="Helical" evidence="12">
    <location>
        <begin position="219"/>
        <end position="241"/>
    </location>
</feature>
<evidence type="ECO:0000256" key="2">
    <source>
        <dbReference type="ARBA" id="ARBA00007362"/>
    </source>
</evidence>
<evidence type="ECO:0000256" key="8">
    <source>
        <dbReference type="ARBA" id="ARBA00022989"/>
    </source>
</evidence>
<dbReference type="AlphaFoldDB" id="A0A7X0NPQ2"/>
<comment type="similarity">
    <text evidence="2">Belongs to the EamA transporter family.</text>
</comment>
<evidence type="ECO:0000313" key="16">
    <source>
        <dbReference type="Proteomes" id="UP000565579"/>
    </source>
</evidence>
<feature type="region of interest" description="Disordered" evidence="11">
    <location>
        <begin position="440"/>
        <end position="462"/>
    </location>
</feature>
<evidence type="ECO:0000256" key="5">
    <source>
        <dbReference type="ARBA" id="ARBA00022723"/>
    </source>
</evidence>
<accession>A0A7X0NPQ2</accession>
<evidence type="ECO:0000256" key="7">
    <source>
        <dbReference type="ARBA" id="ARBA00022833"/>
    </source>
</evidence>
<keyword evidence="3" id="KW-0645">Protease</keyword>
<keyword evidence="5" id="KW-0479">Metal-binding</keyword>
<dbReference type="GO" id="GO:0016020">
    <property type="term" value="C:membrane"/>
    <property type="evidence" value="ECO:0007669"/>
    <property type="project" value="UniProtKB-SubCell"/>
</dbReference>
<evidence type="ECO:0000256" key="6">
    <source>
        <dbReference type="ARBA" id="ARBA00022801"/>
    </source>
</evidence>
<dbReference type="Proteomes" id="UP000565579">
    <property type="component" value="Unassembled WGS sequence"/>
</dbReference>
<dbReference type="EMBL" id="JACHMI010000001">
    <property type="protein sequence ID" value="MBB6547280.1"/>
    <property type="molecule type" value="Genomic_DNA"/>
</dbReference>
<evidence type="ECO:0000256" key="1">
    <source>
        <dbReference type="ARBA" id="ARBA00004141"/>
    </source>
</evidence>
<feature type="transmembrane region" description="Helical" evidence="12">
    <location>
        <begin position="12"/>
        <end position="35"/>
    </location>
</feature>
<gene>
    <name evidence="15" type="ORF">HD593_002075</name>
</gene>
<dbReference type="SUPFAM" id="SSF103481">
    <property type="entry name" value="Multidrug resistance efflux transporter EmrE"/>
    <property type="match status" value="2"/>
</dbReference>
<sequence>MSEPLRSRPWVAIVGLYVVVCLIWGTTWLGIKFAVTDLPPLLAAGLRFLIATPILLGLCWFRRVPVLFTRAHLGFAAFVTLCYFAIPYLLLNVGEQYVSSGLTAICFSTVTILIVVLSVPMLGTRLTAGQVVGVVVAFSALVLLVLRIQDVSVTNGWGVVTILGAAFMHSYAYLYIKKHGGQVHVLTLNTLPLAAAGVMLTIAGLLTDSGASAGFTTRAVLATLYLGLVASALGFLGYFWLLQRLSAVTMSFIFVIFPVVAMLFSAAVEQTVFTPLDILLMFLILGAFAWTQLSPRLGARRAAPEEPPTPAQLRQLYAAAERAYPAECCGFVRRSGVRECVNVIDEQQSVSDRTATTGYVFSPADLLELSRSFDGDDPVVLIYHSHPDAGAYFSDEDQRHAVFDGLPVYPVDHLVIDVTAERAKGARRFRFSEAEGRYVESGAYGEPRPRQAQSVADRLGDR</sequence>
<reference evidence="15 16" key="1">
    <citation type="submission" date="2020-08" db="EMBL/GenBank/DDBJ databases">
        <title>Sequencing the genomes of 1000 actinobacteria strains.</title>
        <authorList>
            <person name="Klenk H.-P."/>
        </authorList>
    </citation>
    <scope>NUCLEOTIDE SEQUENCE [LARGE SCALE GENOMIC DNA]</scope>
    <source>
        <strain evidence="15 16">DSM 43768</strain>
    </source>
</reference>
<evidence type="ECO:0000256" key="3">
    <source>
        <dbReference type="ARBA" id="ARBA00022670"/>
    </source>
</evidence>
<dbReference type="InterPro" id="IPR037185">
    <property type="entry name" value="EmrE-like"/>
</dbReference>
<feature type="transmembrane region" description="Helical" evidence="12">
    <location>
        <begin position="41"/>
        <end position="61"/>
    </location>
</feature>
<evidence type="ECO:0000256" key="10">
    <source>
        <dbReference type="ARBA" id="ARBA00023136"/>
    </source>
</evidence>
<evidence type="ECO:0000259" key="14">
    <source>
        <dbReference type="Pfam" id="PF14464"/>
    </source>
</evidence>
<keyword evidence="9" id="KW-0482">Metalloprotease</keyword>
<dbReference type="GO" id="GO:0046872">
    <property type="term" value="F:metal ion binding"/>
    <property type="evidence" value="ECO:0007669"/>
    <property type="project" value="UniProtKB-KW"/>
</dbReference>
<feature type="domain" description="EamA" evidence="13">
    <location>
        <begin position="16"/>
        <end position="145"/>
    </location>
</feature>
<feature type="domain" description="JAB" evidence="14">
    <location>
        <begin position="312"/>
        <end position="409"/>
    </location>
</feature>
<dbReference type="PANTHER" id="PTHR32322">
    <property type="entry name" value="INNER MEMBRANE TRANSPORTER"/>
    <property type="match status" value="1"/>
</dbReference>
<feature type="transmembrane region" description="Helical" evidence="12">
    <location>
        <begin position="248"/>
        <end position="266"/>
    </location>
</feature>
<keyword evidence="6" id="KW-0378">Hydrolase</keyword>
<evidence type="ECO:0000256" key="4">
    <source>
        <dbReference type="ARBA" id="ARBA00022692"/>
    </source>
</evidence>
<evidence type="ECO:0000313" key="15">
    <source>
        <dbReference type="EMBL" id="MBB6547280.1"/>
    </source>
</evidence>
<dbReference type="SUPFAM" id="SSF102712">
    <property type="entry name" value="JAB1/MPN domain"/>
    <property type="match status" value="1"/>
</dbReference>
<keyword evidence="15" id="KW-0647">Proteasome</keyword>
<dbReference type="PANTHER" id="PTHR32322:SF14">
    <property type="entry name" value="PROTEIN PAGO"/>
    <property type="match status" value="1"/>
</dbReference>
<keyword evidence="7" id="KW-0862">Zinc</keyword>
<evidence type="ECO:0000256" key="12">
    <source>
        <dbReference type="SAM" id="Phobius"/>
    </source>
</evidence>
<dbReference type="GO" id="GO:0000502">
    <property type="term" value="C:proteasome complex"/>
    <property type="evidence" value="ECO:0007669"/>
    <property type="project" value="UniProtKB-KW"/>
</dbReference>
<protein>
    <submittedName>
        <fullName evidence="15">Drug/metabolite transporter (DMT)-like permease/proteasome lid subunit RPN8/RPN11</fullName>
    </submittedName>
</protein>
<dbReference type="GO" id="GO:0006508">
    <property type="term" value="P:proteolysis"/>
    <property type="evidence" value="ECO:0007669"/>
    <property type="project" value="UniProtKB-KW"/>
</dbReference>
<dbReference type="Pfam" id="PF00892">
    <property type="entry name" value="EamA"/>
    <property type="match status" value="2"/>
</dbReference>
<feature type="transmembrane region" description="Helical" evidence="12">
    <location>
        <begin position="97"/>
        <end position="119"/>
    </location>
</feature>
<keyword evidence="10 12" id="KW-0472">Membrane</keyword>
<evidence type="ECO:0000256" key="11">
    <source>
        <dbReference type="SAM" id="MobiDB-lite"/>
    </source>
</evidence>
<feature type="transmembrane region" description="Helical" evidence="12">
    <location>
        <begin position="188"/>
        <end position="207"/>
    </location>
</feature>
<dbReference type="InterPro" id="IPR050638">
    <property type="entry name" value="AA-Vitamin_Transporters"/>
</dbReference>
<keyword evidence="8 12" id="KW-1133">Transmembrane helix</keyword>
<feature type="transmembrane region" description="Helical" evidence="12">
    <location>
        <begin position="131"/>
        <end position="149"/>
    </location>
</feature>
<dbReference type="Gene3D" id="3.40.140.10">
    <property type="entry name" value="Cytidine Deaminase, domain 2"/>
    <property type="match status" value="1"/>
</dbReference>
<dbReference type="GO" id="GO:0008237">
    <property type="term" value="F:metallopeptidase activity"/>
    <property type="evidence" value="ECO:0007669"/>
    <property type="project" value="UniProtKB-KW"/>
</dbReference>
<evidence type="ECO:0000259" key="13">
    <source>
        <dbReference type="Pfam" id="PF00892"/>
    </source>
</evidence>
<keyword evidence="16" id="KW-1185">Reference proteome</keyword>
<feature type="domain" description="EamA" evidence="13">
    <location>
        <begin position="157"/>
        <end position="289"/>
    </location>
</feature>
<feature type="transmembrane region" description="Helical" evidence="12">
    <location>
        <begin position="155"/>
        <end position="176"/>
    </location>
</feature>
<dbReference type="InterPro" id="IPR028090">
    <property type="entry name" value="JAB_dom_prok"/>
</dbReference>
<feature type="transmembrane region" description="Helical" evidence="12">
    <location>
        <begin position="73"/>
        <end position="91"/>
    </location>
</feature>
<dbReference type="InterPro" id="IPR000620">
    <property type="entry name" value="EamA_dom"/>
</dbReference>
<comment type="subcellular location">
    <subcellularLocation>
        <location evidence="1">Membrane</location>
        <topology evidence="1">Multi-pass membrane protein</topology>
    </subcellularLocation>
</comment>
<proteinExistence type="inferred from homology"/>
<dbReference type="Pfam" id="PF14464">
    <property type="entry name" value="Prok-JAB"/>
    <property type="match status" value="1"/>
</dbReference>
<keyword evidence="4 12" id="KW-0812">Transmembrane</keyword>
<dbReference type="RefSeq" id="WP_185101949.1">
    <property type="nucleotide sequence ID" value="NZ_JACHMI010000001.1"/>
</dbReference>
<evidence type="ECO:0000256" key="9">
    <source>
        <dbReference type="ARBA" id="ARBA00023049"/>
    </source>
</evidence>